<keyword evidence="5" id="KW-1185">Reference proteome</keyword>
<evidence type="ECO:0000256" key="1">
    <source>
        <dbReference type="SAM" id="MobiDB-lite"/>
    </source>
</evidence>
<feature type="region of interest" description="Disordered" evidence="1">
    <location>
        <begin position="1"/>
        <end position="99"/>
    </location>
</feature>
<dbReference type="AlphaFoldDB" id="C7Q664"/>
<evidence type="ECO:0000259" key="3">
    <source>
        <dbReference type="Pfam" id="PF13360"/>
    </source>
</evidence>
<evidence type="ECO:0000313" key="5">
    <source>
        <dbReference type="Proteomes" id="UP000000851"/>
    </source>
</evidence>
<dbReference type="SMART" id="SM00564">
    <property type="entry name" value="PQQ"/>
    <property type="match status" value="4"/>
</dbReference>
<proteinExistence type="predicted"/>
<dbReference type="InterPro" id="IPR011047">
    <property type="entry name" value="Quinoprotein_ADH-like_sf"/>
</dbReference>
<keyword evidence="2" id="KW-0472">Membrane</keyword>
<feature type="transmembrane region" description="Helical" evidence="2">
    <location>
        <begin position="104"/>
        <end position="126"/>
    </location>
</feature>
<dbReference type="Gene3D" id="2.40.128.630">
    <property type="match status" value="1"/>
</dbReference>
<dbReference type="SUPFAM" id="SSF50998">
    <property type="entry name" value="Quinoprotein alcohol dehydrogenase-like"/>
    <property type="match status" value="1"/>
</dbReference>
<protein>
    <submittedName>
        <fullName evidence="4">Pyrrolo-quinoline quinone</fullName>
    </submittedName>
</protein>
<dbReference type="EMBL" id="CP001700">
    <property type="protein sequence ID" value="ACU72070.1"/>
    <property type="molecule type" value="Genomic_DNA"/>
</dbReference>
<evidence type="ECO:0000256" key="2">
    <source>
        <dbReference type="SAM" id="Phobius"/>
    </source>
</evidence>
<dbReference type="HOGENOM" id="CLU_509680_0_0_11"/>
<dbReference type="eggNOG" id="COG1520">
    <property type="taxonomic scope" value="Bacteria"/>
</dbReference>
<dbReference type="Proteomes" id="UP000000851">
    <property type="component" value="Chromosome"/>
</dbReference>
<sequence>MPGQEQQRRQGSRFPGLHHGGDHGQARAQPQQQPRPPQQQRPQTPQTPPFEQRSSQGVPSGWGGSAGGYEQYVIPPPPQFSYRPETQPAPPMPLAPPKKSRRTAIIGASAAAVLVAGAVVVGVITLGGNSKQSSTSGGPTVPMSQDTRTVDKGVAAVWTAPAGGDSATVVGSWMVDDKAIVRGDATALKAYDAESGKSLWAAPAPGGPGASICAMSQVAAGKIGLVQSGPSGNCTTITAIDTDTGRQVWSTQLSAAPGAGAGTQPLMSFGGEVVAGQVGTSVTAWNAADGKQLWTEDLAKAKPACLLYQLGAKSSEVAVVENCGAGMAVAAKDPHSGRTLWTTPLPREGLDGAQITLVQPADPTIVHVASQGGERYYSFDANGKLLSAVPGTGDFGAIDLNTGPQGQQHPVAHVQDRTLVAPTADKDTHTSLVAVDLTSDSGLWRAPATPAGPVTIAALTADKVTVFESGTADTPAHLVAFATKDGTATSSGLTDPLSKDWSGPTAAAYVAGNRLIVLPAAPEKGADVVAFALR</sequence>
<dbReference type="InterPro" id="IPR002372">
    <property type="entry name" value="PQQ_rpt_dom"/>
</dbReference>
<dbReference type="InterPro" id="IPR015943">
    <property type="entry name" value="WD40/YVTN_repeat-like_dom_sf"/>
</dbReference>
<accession>C7Q664</accession>
<keyword evidence="2" id="KW-0812">Transmembrane</keyword>
<dbReference type="Pfam" id="PF13360">
    <property type="entry name" value="PQQ_2"/>
    <property type="match status" value="1"/>
</dbReference>
<organism evidence="4 5">
    <name type="scientific">Catenulispora acidiphila (strain DSM 44928 / JCM 14897 / NBRC 102108 / NRRL B-24433 / ID139908)</name>
    <dbReference type="NCBI Taxonomy" id="479433"/>
    <lineage>
        <taxon>Bacteria</taxon>
        <taxon>Bacillati</taxon>
        <taxon>Actinomycetota</taxon>
        <taxon>Actinomycetes</taxon>
        <taxon>Catenulisporales</taxon>
        <taxon>Catenulisporaceae</taxon>
        <taxon>Catenulispora</taxon>
    </lineage>
</organism>
<keyword evidence="2" id="KW-1133">Transmembrane helix</keyword>
<dbReference type="InParanoid" id="C7Q664"/>
<reference evidence="4 5" key="1">
    <citation type="journal article" date="2009" name="Stand. Genomic Sci.">
        <title>Complete genome sequence of Catenulispora acidiphila type strain (ID 139908).</title>
        <authorList>
            <person name="Copeland A."/>
            <person name="Lapidus A."/>
            <person name="Glavina Del Rio T."/>
            <person name="Nolan M."/>
            <person name="Lucas S."/>
            <person name="Chen F."/>
            <person name="Tice H."/>
            <person name="Cheng J.F."/>
            <person name="Bruce D."/>
            <person name="Goodwin L."/>
            <person name="Pitluck S."/>
            <person name="Mikhailova N."/>
            <person name="Pati A."/>
            <person name="Ivanova N."/>
            <person name="Mavromatis K."/>
            <person name="Chen A."/>
            <person name="Palaniappan K."/>
            <person name="Chain P."/>
            <person name="Land M."/>
            <person name="Hauser L."/>
            <person name="Chang Y.J."/>
            <person name="Jeffries C.D."/>
            <person name="Chertkov O."/>
            <person name="Brettin T."/>
            <person name="Detter J.C."/>
            <person name="Han C."/>
            <person name="Ali Z."/>
            <person name="Tindall B.J."/>
            <person name="Goker M."/>
            <person name="Bristow J."/>
            <person name="Eisen J.A."/>
            <person name="Markowitz V."/>
            <person name="Hugenholtz P."/>
            <person name="Kyrpides N.C."/>
            <person name="Klenk H.P."/>
        </authorList>
    </citation>
    <scope>NUCLEOTIDE SEQUENCE [LARGE SCALE GENOMIC DNA]</scope>
    <source>
        <strain evidence="5">DSM 44928 / JCM 14897 / NBRC 102108 / NRRL B-24433 / ID139908</strain>
    </source>
</reference>
<dbReference type="PANTHER" id="PTHR34512">
    <property type="entry name" value="CELL SURFACE PROTEIN"/>
    <property type="match status" value="1"/>
</dbReference>
<feature type="compositionally biased region" description="Pro residues" evidence="1">
    <location>
        <begin position="87"/>
        <end position="96"/>
    </location>
</feature>
<dbReference type="PANTHER" id="PTHR34512:SF30">
    <property type="entry name" value="OUTER MEMBRANE PROTEIN ASSEMBLY FACTOR BAMB"/>
    <property type="match status" value="1"/>
</dbReference>
<gene>
    <name evidence="4" type="ordered locus">Caci_3161</name>
</gene>
<dbReference type="Gene3D" id="2.130.10.10">
    <property type="entry name" value="YVTN repeat-like/Quinoprotein amine dehydrogenase"/>
    <property type="match status" value="1"/>
</dbReference>
<evidence type="ECO:0000313" key="4">
    <source>
        <dbReference type="EMBL" id="ACU72070.1"/>
    </source>
</evidence>
<feature type="domain" description="Pyrrolo-quinoline quinone repeat" evidence="3">
    <location>
        <begin position="156"/>
        <end position="371"/>
    </location>
</feature>
<dbReference type="KEGG" id="cai:Caci_3161"/>
<dbReference type="InterPro" id="IPR018391">
    <property type="entry name" value="PQQ_b-propeller_rpt"/>
</dbReference>
<name>C7Q664_CATAD</name>